<evidence type="ECO:0000313" key="2">
    <source>
        <dbReference type="Proteomes" id="UP000805193"/>
    </source>
</evidence>
<proteinExistence type="predicted"/>
<protein>
    <submittedName>
        <fullName evidence="1">Uncharacterized protein</fullName>
    </submittedName>
</protein>
<comment type="caution">
    <text evidence="1">The sequence shown here is derived from an EMBL/GenBank/DDBJ whole genome shotgun (WGS) entry which is preliminary data.</text>
</comment>
<reference evidence="1 2" key="1">
    <citation type="journal article" date="2020" name="Cell">
        <title>Large-Scale Comparative Analyses of Tick Genomes Elucidate Their Genetic Diversity and Vector Capacities.</title>
        <authorList>
            <consortium name="Tick Genome and Microbiome Consortium (TIGMIC)"/>
            <person name="Jia N."/>
            <person name="Wang J."/>
            <person name="Shi W."/>
            <person name="Du L."/>
            <person name="Sun Y."/>
            <person name="Zhan W."/>
            <person name="Jiang J.F."/>
            <person name="Wang Q."/>
            <person name="Zhang B."/>
            <person name="Ji P."/>
            <person name="Bell-Sakyi L."/>
            <person name="Cui X.M."/>
            <person name="Yuan T.T."/>
            <person name="Jiang B.G."/>
            <person name="Yang W.F."/>
            <person name="Lam T.T."/>
            <person name="Chang Q.C."/>
            <person name="Ding S.J."/>
            <person name="Wang X.J."/>
            <person name="Zhu J.G."/>
            <person name="Ruan X.D."/>
            <person name="Zhao L."/>
            <person name="Wei J.T."/>
            <person name="Ye R.Z."/>
            <person name="Que T.C."/>
            <person name="Du C.H."/>
            <person name="Zhou Y.H."/>
            <person name="Cheng J.X."/>
            <person name="Dai P.F."/>
            <person name="Guo W.B."/>
            <person name="Han X.H."/>
            <person name="Huang E.J."/>
            <person name="Li L.F."/>
            <person name="Wei W."/>
            <person name="Gao Y.C."/>
            <person name="Liu J.Z."/>
            <person name="Shao H.Z."/>
            <person name="Wang X."/>
            <person name="Wang C.C."/>
            <person name="Yang T.C."/>
            <person name="Huo Q.B."/>
            <person name="Li W."/>
            <person name="Chen H.Y."/>
            <person name="Chen S.E."/>
            <person name="Zhou L.G."/>
            <person name="Ni X.B."/>
            <person name="Tian J.H."/>
            <person name="Sheng Y."/>
            <person name="Liu T."/>
            <person name="Pan Y.S."/>
            <person name="Xia L.Y."/>
            <person name="Li J."/>
            <person name="Zhao F."/>
            <person name="Cao W.C."/>
        </authorList>
    </citation>
    <scope>NUCLEOTIDE SEQUENCE [LARGE SCALE GENOMIC DNA]</scope>
    <source>
        <strain evidence="1">Iper-2018</strain>
    </source>
</reference>
<organism evidence="1 2">
    <name type="scientific">Ixodes persulcatus</name>
    <name type="common">Taiga tick</name>
    <dbReference type="NCBI Taxonomy" id="34615"/>
    <lineage>
        <taxon>Eukaryota</taxon>
        <taxon>Metazoa</taxon>
        <taxon>Ecdysozoa</taxon>
        <taxon>Arthropoda</taxon>
        <taxon>Chelicerata</taxon>
        <taxon>Arachnida</taxon>
        <taxon>Acari</taxon>
        <taxon>Parasitiformes</taxon>
        <taxon>Ixodida</taxon>
        <taxon>Ixodoidea</taxon>
        <taxon>Ixodidae</taxon>
        <taxon>Ixodinae</taxon>
        <taxon>Ixodes</taxon>
    </lineage>
</organism>
<accession>A0AC60QH71</accession>
<name>A0AC60QH71_IXOPE</name>
<gene>
    <name evidence="1" type="ORF">HPB47_019764</name>
</gene>
<evidence type="ECO:0000313" key="1">
    <source>
        <dbReference type="EMBL" id="KAG0433581.1"/>
    </source>
</evidence>
<keyword evidence="2" id="KW-1185">Reference proteome</keyword>
<dbReference type="Proteomes" id="UP000805193">
    <property type="component" value="Unassembled WGS sequence"/>
</dbReference>
<dbReference type="EMBL" id="JABSTQ010009045">
    <property type="protein sequence ID" value="KAG0433581.1"/>
    <property type="molecule type" value="Genomic_DNA"/>
</dbReference>
<sequence>MISRYGSFRSRLEAGKGAWNTSPSNETEHGRTGAISPPAADLSTTTHRSVRAAPKPLGSTRRPDSSGPASPAPPNSDQRVPDSSDVHGTKEALPTTTARTHAATNEPTTVITGGGGTESPSTCRFFHGLRRSRQTAPAPGRPCLYSCSDPRGLAKNAKRGPSSPGNRGGHRLQQASVSSLAPPELPPEPGSSPINKGEREELPVTGSKPINESRKRGEAAESTA</sequence>